<feature type="transmembrane region" description="Helical" evidence="8">
    <location>
        <begin position="40"/>
        <end position="63"/>
    </location>
</feature>
<dbReference type="PROSITE" id="PS51257">
    <property type="entry name" value="PROKAR_LIPOPROTEIN"/>
    <property type="match status" value="1"/>
</dbReference>
<dbReference type="Pfam" id="PF08019">
    <property type="entry name" value="EptA_B_N"/>
    <property type="match status" value="1"/>
</dbReference>
<keyword evidence="7 8" id="KW-0472">Membrane</keyword>
<feature type="transmembrane region" description="Helical" evidence="8">
    <location>
        <begin position="111"/>
        <end position="131"/>
    </location>
</feature>
<dbReference type="Pfam" id="PF00884">
    <property type="entry name" value="Sulfatase"/>
    <property type="match status" value="1"/>
</dbReference>
<evidence type="ECO:0000256" key="2">
    <source>
        <dbReference type="ARBA" id="ARBA00022475"/>
    </source>
</evidence>
<dbReference type="PANTHER" id="PTHR30443:SF0">
    <property type="entry name" value="PHOSPHOETHANOLAMINE TRANSFERASE EPTA"/>
    <property type="match status" value="1"/>
</dbReference>
<comment type="subcellular location">
    <subcellularLocation>
        <location evidence="1">Cell inner membrane</location>
        <topology evidence="1">Multi-pass membrane protein</topology>
    </subcellularLocation>
</comment>
<dbReference type="CDD" id="cd16017">
    <property type="entry name" value="LptA"/>
    <property type="match status" value="1"/>
</dbReference>
<name>A0AAU7F5X7_9NEIS</name>
<evidence type="ECO:0000256" key="3">
    <source>
        <dbReference type="ARBA" id="ARBA00022519"/>
    </source>
</evidence>
<keyword evidence="2" id="KW-1003">Cell membrane</keyword>
<feature type="transmembrane region" description="Helical" evidence="8">
    <location>
        <begin position="70"/>
        <end position="91"/>
    </location>
</feature>
<dbReference type="GO" id="GO:0016776">
    <property type="term" value="F:phosphotransferase activity, phosphate group as acceptor"/>
    <property type="evidence" value="ECO:0007669"/>
    <property type="project" value="TreeGrafter"/>
</dbReference>
<evidence type="ECO:0000259" key="9">
    <source>
        <dbReference type="Pfam" id="PF00884"/>
    </source>
</evidence>
<evidence type="ECO:0000256" key="1">
    <source>
        <dbReference type="ARBA" id="ARBA00004429"/>
    </source>
</evidence>
<dbReference type="GO" id="GO:0005886">
    <property type="term" value="C:plasma membrane"/>
    <property type="evidence" value="ECO:0007669"/>
    <property type="project" value="UniProtKB-SubCell"/>
</dbReference>
<dbReference type="RefSeq" id="WP_348943959.1">
    <property type="nucleotide sequence ID" value="NZ_CP157355.1"/>
</dbReference>
<evidence type="ECO:0000313" key="11">
    <source>
        <dbReference type="EMBL" id="XBL99540.1"/>
    </source>
</evidence>
<dbReference type="SUPFAM" id="SSF53649">
    <property type="entry name" value="Alkaline phosphatase-like"/>
    <property type="match status" value="1"/>
</dbReference>
<keyword evidence="6 8" id="KW-1133">Transmembrane helix</keyword>
<dbReference type="EMBL" id="CP157355">
    <property type="protein sequence ID" value="XBL99540.1"/>
    <property type="molecule type" value="Genomic_DNA"/>
</dbReference>
<keyword evidence="4 11" id="KW-0808">Transferase</keyword>
<feature type="domain" description="Phosphoethanolamine transferase N-terminal" evidence="10">
    <location>
        <begin position="50"/>
        <end position="199"/>
    </location>
</feature>
<dbReference type="InterPro" id="IPR000917">
    <property type="entry name" value="Sulfatase_N"/>
</dbReference>
<dbReference type="NCBIfam" id="NF028537">
    <property type="entry name" value="P_eth_NH2_trans"/>
    <property type="match status" value="1"/>
</dbReference>
<accession>A0AAU7F5X7</accession>
<feature type="transmembrane region" description="Helical" evidence="8">
    <location>
        <begin position="151"/>
        <end position="167"/>
    </location>
</feature>
<organism evidence="11">
    <name type="scientific">Chitinibacter mangrovi</name>
    <dbReference type="NCBI Taxonomy" id="3153927"/>
    <lineage>
        <taxon>Bacteria</taxon>
        <taxon>Pseudomonadati</taxon>
        <taxon>Pseudomonadota</taxon>
        <taxon>Betaproteobacteria</taxon>
        <taxon>Neisseriales</taxon>
        <taxon>Chitinibacteraceae</taxon>
        <taxon>Chitinibacter</taxon>
    </lineage>
</organism>
<evidence type="ECO:0000256" key="7">
    <source>
        <dbReference type="ARBA" id="ARBA00023136"/>
    </source>
</evidence>
<dbReference type="InterPro" id="IPR058130">
    <property type="entry name" value="PEA_transf_C"/>
</dbReference>
<evidence type="ECO:0000256" key="6">
    <source>
        <dbReference type="ARBA" id="ARBA00022989"/>
    </source>
</evidence>
<dbReference type="InterPro" id="IPR017850">
    <property type="entry name" value="Alkaline_phosphatase_core_sf"/>
</dbReference>
<proteinExistence type="predicted"/>
<evidence type="ECO:0000259" key="10">
    <source>
        <dbReference type="Pfam" id="PF08019"/>
    </source>
</evidence>
<gene>
    <name evidence="11" type="ORF">ABHF33_10695</name>
</gene>
<keyword evidence="3" id="KW-0997">Cell inner membrane</keyword>
<keyword evidence="5 8" id="KW-0812">Transmembrane</keyword>
<evidence type="ECO:0000256" key="4">
    <source>
        <dbReference type="ARBA" id="ARBA00022679"/>
    </source>
</evidence>
<dbReference type="InterPro" id="IPR012549">
    <property type="entry name" value="EptA-like_N"/>
</dbReference>
<feature type="domain" description="Sulfatase N-terminal" evidence="9">
    <location>
        <begin position="230"/>
        <end position="522"/>
    </location>
</feature>
<sequence length="543" mass="61135">MILRSERVTAILVLFLLSACNMVFWQKFIAVQQPATVGAWLFIGIGFAFLFLVFNAILTLIAVPYVFKPVLTAILLITPFIVYFMSQYGVMINAEMIQNAFETNHAEARDLLSFKLLIYLLLLGALPAAWLWRVRIDFRPFKNEAKIKSGILLASLLLLGVIAAGYYKDFASVFRNHRELRYVLTPSNYLQATSKYLRNSAALSPVEVKAVGEDARLGASWAKTQRPSLTVLVVGETARAANFSLNGYERETNPELKQIAGLINYPDFHSCGTDTAVSVPCMFSMFERSDYSDDKGKSHQGLLDIMQRAGLSVSWRDNQSGCKGACDRVPHEQTSARPDPALCRDGECWDEMLLQNLQAKIDQVSQGQQSAVLVLHMMGSHGPAYYKRYPPPFARFQPACTTNQLDRCTQGEIMNSYDNTLLYTDHVLASLIRTLQHNESKLDTAMVYLSDHGESIGERGLYLHGSPYVIAPDFQTHIPALMWFSSAYQQSRGLDARCLQQHAGQRYSHDNLFHSMLGLLDVRTQLYQPQLDLFASCQRRVEH</sequence>
<evidence type="ECO:0000256" key="5">
    <source>
        <dbReference type="ARBA" id="ARBA00022692"/>
    </source>
</evidence>
<dbReference type="KEGG" id="cmav:ABHF33_10695"/>
<dbReference type="GO" id="GO:0009244">
    <property type="term" value="P:lipopolysaccharide core region biosynthetic process"/>
    <property type="evidence" value="ECO:0007669"/>
    <property type="project" value="TreeGrafter"/>
</dbReference>
<dbReference type="Gene3D" id="3.40.720.10">
    <property type="entry name" value="Alkaline Phosphatase, subunit A"/>
    <property type="match status" value="1"/>
</dbReference>
<reference evidence="11" key="1">
    <citation type="submission" date="2024-05" db="EMBL/GenBank/DDBJ databases">
        <authorList>
            <person name="Yang L."/>
            <person name="Pan L."/>
        </authorList>
    </citation>
    <scope>NUCLEOTIDE SEQUENCE</scope>
    <source>
        <strain evidence="11">FCG-7</strain>
    </source>
</reference>
<evidence type="ECO:0000256" key="8">
    <source>
        <dbReference type="SAM" id="Phobius"/>
    </source>
</evidence>
<dbReference type="InterPro" id="IPR040423">
    <property type="entry name" value="PEA_transferase"/>
</dbReference>
<dbReference type="PANTHER" id="PTHR30443">
    <property type="entry name" value="INNER MEMBRANE PROTEIN"/>
    <property type="match status" value="1"/>
</dbReference>
<dbReference type="AlphaFoldDB" id="A0AAU7F5X7"/>
<protein>
    <submittedName>
        <fullName evidence="11">Phosphoethanolamine--lipid A transferase</fullName>
    </submittedName>
</protein>